<dbReference type="RefSeq" id="WP_026544898.1">
    <property type="nucleotide sequence ID" value="NZ_FNDT01000031.1"/>
</dbReference>
<evidence type="ECO:0000256" key="2">
    <source>
        <dbReference type="SAM" id="SignalP"/>
    </source>
</evidence>
<gene>
    <name evidence="3" type="ORF">SAMN04488693_13111</name>
</gene>
<feature type="signal peptide" evidence="2">
    <location>
        <begin position="1"/>
        <end position="35"/>
    </location>
</feature>
<feature type="compositionally biased region" description="Polar residues" evidence="1">
    <location>
        <begin position="44"/>
        <end position="55"/>
    </location>
</feature>
<evidence type="ECO:0000313" key="3">
    <source>
        <dbReference type="EMBL" id="SDI89293.1"/>
    </source>
</evidence>
<name>A0A1G8P9V2_9MICC</name>
<feature type="chain" id="PRO_5011563385" evidence="2">
    <location>
        <begin position="36"/>
        <end position="106"/>
    </location>
</feature>
<evidence type="ECO:0000256" key="1">
    <source>
        <dbReference type="SAM" id="MobiDB-lite"/>
    </source>
</evidence>
<protein>
    <submittedName>
        <fullName evidence="3">Uncharacterized protein</fullName>
    </submittedName>
</protein>
<feature type="region of interest" description="Disordered" evidence="1">
    <location>
        <begin position="37"/>
        <end position="106"/>
    </location>
</feature>
<feature type="compositionally biased region" description="Basic and acidic residues" evidence="1">
    <location>
        <begin position="82"/>
        <end position="106"/>
    </location>
</feature>
<organism evidence="3 4">
    <name type="scientific">Arthrobacter subterraneus</name>
    <dbReference type="NCBI Taxonomy" id="335973"/>
    <lineage>
        <taxon>Bacteria</taxon>
        <taxon>Bacillati</taxon>
        <taxon>Actinomycetota</taxon>
        <taxon>Actinomycetes</taxon>
        <taxon>Micrococcales</taxon>
        <taxon>Micrococcaceae</taxon>
        <taxon>Arthrobacter</taxon>
    </lineage>
</organism>
<feature type="compositionally biased region" description="Low complexity" evidence="1">
    <location>
        <begin position="57"/>
        <end position="72"/>
    </location>
</feature>
<keyword evidence="2" id="KW-0732">Signal</keyword>
<keyword evidence="4" id="KW-1185">Reference proteome</keyword>
<proteinExistence type="predicted"/>
<dbReference type="Proteomes" id="UP000199258">
    <property type="component" value="Unassembled WGS sequence"/>
</dbReference>
<dbReference type="AlphaFoldDB" id="A0A1G8P9V2"/>
<dbReference type="STRING" id="335973.SAMN04488693_13111"/>
<reference evidence="3 4" key="1">
    <citation type="submission" date="2016-10" db="EMBL/GenBank/DDBJ databases">
        <authorList>
            <person name="de Groot N.N."/>
        </authorList>
    </citation>
    <scope>NUCLEOTIDE SEQUENCE [LARGE SCALE GENOMIC DNA]</scope>
    <source>
        <strain evidence="3 4">NP_1H</strain>
    </source>
</reference>
<evidence type="ECO:0000313" key="4">
    <source>
        <dbReference type="Proteomes" id="UP000199258"/>
    </source>
</evidence>
<sequence>MRRTQETRKTPAGRKTLILALVVGLNLAGAGAALAGDFQPGHHQIQSSTAQNQPAISGAPAGAVSPVVGAPSDAASAQSQEPHTEVENRIREGEGRSTRHIHDSTL</sequence>
<dbReference type="EMBL" id="FNDT01000031">
    <property type="protein sequence ID" value="SDI89293.1"/>
    <property type="molecule type" value="Genomic_DNA"/>
</dbReference>
<accession>A0A1G8P9V2</accession>